<name>A0A7R8H8V7_LEPSM</name>
<accession>A0A7R8H8V7</accession>
<protein>
    <submittedName>
        <fullName evidence="1">(salmon louse) hypothetical protein</fullName>
    </submittedName>
</protein>
<dbReference type="Proteomes" id="UP000675881">
    <property type="component" value="Chromosome 5"/>
</dbReference>
<gene>
    <name evidence="1" type="ORF">LSAA_9481</name>
</gene>
<dbReference type="EMBL" id="HG994584">
    <property type="protein sequence ID" value="CAF2946260.1"/>
    <property type="molecule type" value="Genomic_DNA"/>
</dbReference>
<organism evidence="1 2">
    <name type="scientific">Lepeophtheirus salmonis</name>
    <name type="common">Salmon louse</name>
    <name type="synonym">Caligus salmonis</name>
    <dbReference type="NCBI Taxonomy" id="72036"/>
    <lineage>
        <taxon>Eukaryota</taxon>
        <taxon>Metazoa</taxon>
        <taxon>Ecdysozoa</taxon>
        <taxon>Arthropoda</taxon>
        <taxon>Crustacea</taxon>
        <taxon>Multicrustacea</taxon>
        <taxon>Hexanauplia</taxon>
        <taxon>Copepoda</taxon>
        <taxon>Siphonostomatoida</taxon>
        <taxon>Caligidae</taxon>
        <taxon>Lepeophtheirus</taxon>
    </lineage>
</organism>
<keyword evidence="2" id="KW-1185">Reference proteome</keyword>
<evidence type="ECO:0000313" key="1">
    <source>
        <dbReference type="EMBL" id="CAF2946260.1"/>
    </source>
</evidence>
<evidence type="ECO:0000313" key="2">
    <source>
        <dbReference type="Proteomes" id="UP000675881"/>
    </source>
</evidence>
<dbReference type="AlphaFoldDB" id="A0A7R8H8V7"/>
<proteinExistence type="predicted"/>
<reference evidence="1" key="1">
    <citation type="submission" date="2021-02" db="EMBL/GenBank/DDBJ databases">
        <authorList>
            <person name="Bekaert M."/>
        </authorList>
    </citation>
    <scope>NUCLEOTIDE SEQUENCE</scope>
    <source>
        <strain evidence="1">IoA-00</strain>
    </source>
</reference>
<sequence length="172" mass="20559">MCPQPANHTARRQEHQDDLEESFSCGGGVNNFEELLYVFYSSFEIYILDSLRRMEKNRKRNFRAFAFYMKKNKTRPNKGLIYYIEAGEGVLEQIKGEPRSEEKNKITIHFIQYVDEVVSYRTGKKELRITIWKRKEEKTNKRVRVYVLLLCLRNDDDSDHIDDLKYCKEEDG</sequence>